<evidence type="ECO:0000256" key="7">
    <source>
        <dbReference type="ARBA" id="ARBA00022660"/>
    </source>
</evidence>
<protein>
    <recommendedName>
        <fullName evidence="5 18">NADH-ubiquinone oxidoreductase chain 2</fullName>
        <ecNumber evidence="4 18">7.1.1.2</ecNumber>
    </recommendedName>
</protein>
<feature type="transmembrane region" description="Helical" evidence="18">
    <location>
        <begin position="30"/>
        <end position="48"/>
    </location>
</feature>
<evidence type="ECO:0000256" key="18">
    <source>
        <dbReference type="RuleBase" id="RU003403"/>
    </source>
</evidence>
<evidence type="ECO:0000256" key="15">
    <source>
        <dbReference type="ARBA" id="ARBA00023128"/>
    </source>
</evidence>
<evidence type="ECO:0000256" key="13">
    <source>
        <dbReference type="ARBA" id="ARBA00023027"/>
    </source>
</evidence>
<dbReference type="InterPro" id="IPR001750">
    <property type="entry name" value="ND/Mrp_TM"/>
</dbReference>
<dbReference type="PRINTS" id="PR01436">
    <property type="entry name" value="NADHDHGNASE2"/>
</dbReference>
<evidence type="ECO:0000256" key="9">
    <source>
        <dbReference type="ARBA" id="ARBA00022792"/>
    </source>
</evidence>
<feature type="transmembrane region" description="Helical" evidence="18">
    <location>
        <begin position="233"/>
        <end position="253"/>
    </location>
</feature>
<feature type="transmembrane region" description="Helical" evidence="18">
    <location>
        <begin position="196"/>
        <end position="212"/>
    </location>
</feature>
<evidence type="ECO:0000313" key="20">
    <source>
        <dbReference type="EMBL" id="ASJ63899.1"/>
    </source>
</evidence>
<comment type="function">
    <text evidence="18">Core subunit of the mitochondrial membrane respiratory chain NADH dehydrogenase (Complex I) which catalyzes electron transfer from NADH through the respiratory chain, using ubiquinone as an electron acceptor. Essential for the catalytic activity and assembly of complex I.</text>
</comment>
<reference evidence="20" key="2">
    <citation type="submission" date="2017-01" db="EMBL/GenBank/DDBJ databases">
        <authorList>
            <person name="Mah S.A."/>
            <person name="Swanson W.J."/>
            <person name="Moy G.W."/>
            <person name="Vacquier V.D."/>
        </authorList>
    </citation>
    <scope>NUCLEOTIDE SEQUENCE</scope>
</reference>
<keyword evidence="8 18" id="KW-0812">Transmembrane</keyword>
<reference evidence="20" key="1">
    <citation type="journal article" date="2017" name="Sci. Rep.">
        <title>Novel insights into mitochondrial gene rearrangement in thrips (Insecta: Thysanoptera) from the grass thrips, Anaphothrips obscurus.</title>
        <authorList>
            <person name="Liu H."/>
            <person name="Li H."/>
            <person name="Song F."/>
            <person name="Gu W."/>
            <person name="Feng J."/>
            <person name="Cai W."/>
            <person name="Shao R."/>
        </authorList>
    </citation>
    <scope>NUCLEOTIDE SEQUENCE</scope>
</reference>
<keyword evidence="9 18" id="KW-0999">Mitochondrion inner membrane</keyword>
<comment type="function">
    <text evidence="1">Core subunit of the mitochondrial membrane respiratory chain NADH dehydrogenase (Complex I) that is believed to belong to the minimal assembly required for catalysis. Complex I functions in the transfer of electrons from NADH to the respiratory chain. The immediate electron acceptor for the enzyme is believed to be ubiquinone.</text>
</comment>
<keyword evidence="7 18" id="KW-0679">Respiratory chain</keyword>
<dbReference type="PANTHER" id="PTHR46552:SF1">
    <property type="entry name" value="NADH-UBIQUINONE OXIDOREDUCTASE CHAIN 2"/>
    <property type="match status" value="1"/>
</dbReference>
<sequence length="327" mass="38525">MKNVFFIQKLLFFFMMMLSILFSASSNSFLGIWMGLEMNLSAIIPIFLMNQNGKTEKSVLIFFLIQSISSIFMFLSFFMSMALFNLMKMLYTIMFLSIFLKMGMFPFYFWVPKVMEGLSWMNCFLLSTVQKIIPLLLIFTLNMNKLIIFLSVFNMIICSMNGINQFSLRKIMTFSSLNHLSIMILTIFFSKKLLKLYFVVYSIMTFMAMFFFKKKNMNYIFQSFFFNMSKISIFLLLVLMLSMSGTPPFIGFFPKMMIVLKALEMNLFISVNMILLSNVMTTFFYLRICFSSLFLKSSFMKTTNFYKKDEEGIFILLTLISPFILMF</sequence>
<feature type="transmembrane region" description="Helical" evidence="18">
    <location>
        <begin position="90"/>
        <end position="111"/>
    </location>
</feature>
<evidence type="ECO:0000256" key="10">
    <source>
        <dbReference type="ARBA" id="ARBA00022967"/>
    </source>
</evidence>
<geneLocation type="mitochondrion" evidence="20"/>
<dbReference type="GO" id="GO:0005743">
    <property type="term" value="C:mitochondrial inner membrane"/>
    <property type="evidence" value="ECO:0007669"/>
    <property type="project" value="UniProtKB-SubCell"/>
</dbReference>
<dbReference type="GO" id="GO:0006120">
    <property type="term" value="P:mitochondrial electron transport, NADH to ubiquinone"/>
    <property type="evidence" value="ECO:0007669"/>
    <property type="project" value="InterPro"/>
</dbReference>
<evidence type="ECO:0000256" key="12">
    <source>
        <dbReference type="ARBA" id="ARBA00022989"/>
    </source>
</evidence>
<feature type="transmembrane region" description="Helical" evidence="18">
    <location>
        <begin position="171"/>
        <end position="190"/>
    </location>
</feature>
<dbReference type="InterPro" id="IPR050175">
    <property type="entry name" value="Complex_I_Subunit_2"/>
</dbReference>
<evidence type="ECO:0000256" key="6">
    <source>
        <dbReference type="ARBA" id="ARBA00022448"/>
    </source>
</evidence>
<dbReference type="Pfam" id="PF00361">
    <property type="entry name" value="Proton_antipo_M"/>
    <property type="match status" value="1"/>
</dbReference>
<gene>
    <name evidence="20" type="primary">nad2</name>
</gene>
<evidence type="ECO:0000259" key="19">
    <source>
        <dbReference type="Pfam" id="PF00361"/>
    </source>
</evidence>
<feature type="domain" description="NADH:quinone oxidoreductase/Mrp antiporter transmembrane" evidence="19">
    <location>
        <begin position="26"/>
        <end position="281"/>
    </location>
</feature>
<dbReference type="GO" id="GO:0008137">
    <property type="term" value="F:NADH dehydrogenase (ubiquinone) activity"/>
    <property type="evidence" value="ECO:0007669"/>
    <property type="project" value="UniProtKB-EC"/>
</dbReference>
<comment type="similarity">
    <text evidence="3 18">Belongs to the complex I subunit 2 family.</text>
</comment>
<evidence type="ECO:0000256" key="14">
    <source>
        <dbReference type="ARBA" id="ARBA00023075"/>
    </source>
</evidence>
<evidence type="ECO:0000256" key="16">
    <source>
        <dbReference type="ARBA" id="ARBA00023136"/>
    </source>
</evidence>
<evidence type="ECO:0000256" key="3">
    <source>
        <dbReference type="ARBA" id="ARBA00007012"/>
    </source>
</evidence>
<dbReference type="EC" id="7.1.1.2" evidence="4 18"/>
<dbReference type="AlphaFoldDB" id="A0A343EQE4"/>
<keyword evidence="12 18" id="KW-1133">Transmembrane helix</keyword>
<keyword evidence="16 18" id="KW-0472">Membrane</keyword>
<keyword evidence="15 18" id="KW-0496">Mitochondrion</keyword>
<evidence type="ECO:0000256" key="17">
    <source>
        <dbReference type="ARBA" id="ARBA00049551"/>
    </source>
</evidence>
<evidence type="ECO:0000256" key="5">
    <source>
        <dbReference type="ARBA" id="ARBA00021008"/>
    </source>
</evidence>
<keyword evidence="10 18" id="KW-1278">Translocase</keyword>
<comment type="subcellular location">
    <subcellularLocation>
        <location evidence="2 18">Mitochondrion inner membrane</location>
        <topology evidence="2 18">Multi-pass membrane protein</topology>
    </subcellularLocation>
</comment>
<evidence type="ECO:0000256" key="4">
    <source>
        <dbReference type="ARBA" id="ARBA00012944"/>
    </source>
</evidence>
<name>A0A343EQE4_9NEOP</name>
<organism evidence="20">
    <name type="scientific">Anaphothrips obscurus</name>
    <dbReference type="NCBI Taxonomy" id="864839"/>
    <lineage>
        <taxon>Eukaryota</taxon>
        <taxon>Metazoa</taxon>
        <taxon>Ecdysozoa</taxon>
        <taxon>Arthropoda</taxon>
        <taxon>Hexapoda</taxon>
        <taxon>Insecta</taxon>
        <taxon>Pterygota</taxon>
        <taxon>Neoptera</taxon>
        <taxon>Paraneoptera</taxon>
        <taxon>Thysanoptera</taxon>
        <taxon>Terebrantia</taxon>
        <taxon>Thripoidea</taxon>
        <taxon>Thripidae</taxon>
        <taxon>Anaphothrips</taxon>
    </lineage>
</organism>
<keyword evidence="11 18" id="KW-0249">Electron transport</keyword>
<feature type="transmembrane region" description="Helical" evidence="18">
    <location>
        <begin position="7"/>
        <end position="24"/>
    </location>
</feature>
<dbReference type="InterPro" id="IPR003917">
    <property type="entry name" value="NADH_UbQ_OxRdtase_chain2"/>
</dbReference>
<proteinExistence type="inferred from homology"/>
<keyword evidence="13 18" id="KW-0520">NAD</keyword>
<comment type="catalytic activity">
    <reaction evidence="17 18">
        <text>a ubiquinone + NADH + 5 H(+)(in) = a ubiquinol + NAD(+) + 4 H(+)(out)</text>
        <dbReference type="Rhea" id="RHEA:29091"/>
        <dbReference type="Rhea" id="RHEA-COMP:9565"/>
        <dbReference type="Rhea" id="RHEA-COMP:9566"/>
        <dbReference type="ChEBI" id="CHEBI:15378"/>
        <dbReference type="ChEBI" id="CHEBI:16389"/>
        <dbReference type="ChEBI" id="CHEBI:17976"/>
        <dbReference type="ChEBI" id="CHEBI:57540"/>
        <dbReference type="ChEBI" id="CHEBI:57945"/>
        <dbReference type="EC" id="7.1.1.2"/>
    </reaction>
</comment>
<evidence type="ECO:0000256" key="2">
    <source>
        <dbReference type="ARBA" id="ARBA00004448"/>
    </source>
</evidence>
<keyword evidence="6" id="KW-0813">Transport</keyword>
<evidence type="ECO:0000256" key="11">
    <source>
        <dbReference type="ARBA" id="ARBA00022982"/>
    </source>
</evidence>
<accession>A0A343EQE4</accession>
<dbReference type="PANTHER" id="PTHR46552">
    <property type="entry name" value="NADH-UBIQUINONE OXIDOREDUCTASE CHAIN 2"/>
    <property type="match status" value="1"/>
</dbReference>
<feature type="transmembrane region" description="Helical" evidence="18">
    <location>
        <begin position="60"/>
        <end position="84"/>
    </location>
</feature>
<feature type="transmembrane region" description="Helical" evidence="18">
    <location>
        <begin position="265"/>
        <end position="290"/>
    </location>
</feature>
<dbReference type="EMBL" id="KY498001">
    <property type="protein sequence ID" value="ASJ63899.1"/>
    <property type="molecule type" value="Genomic_DNA"/>
</dbReference>
<evidence type="ECO:0000256" key="1">
    <source>
        <dbReference type="ARBA" id="ARBA00003257"/>
    </source>
</evidence>
<evidence type="ECO:0000256" key="8">
    <source>
        <dbReference type="ARBA" id="ARBA00022692"/>
    </source>
</evidence>
<feature type="transmembrane region" description="Helical" evidence="18">
    <location>
        <begin position="311"/>
        <end position="326"/>
    </location>
</feature>
<keyword evidence="14 18" id="KW-0830">Ubiquinone</keyword>